<sequence length="67" mass="7473">MLPLFISGWKLMIAGTLCSVGVGLLVRRNVARRENVLALAYVEENQRFKLFVTISIGHRSTVTQPSN</sequence>
<feature type="transmembrane region" description="Helical" evidence="1">
    <location>
        <begin position="6"/>
        <end position="26"/>
    </location>
</feature>
<protein>
    <submittedName>
        <fullName evidence="2">Uncharacterized protein</fullName>
    </submittedName>
</protein>
<gene>
    <name evidence="2" type="ORF">VNO78_26576</name>
</gene>
<dbReference type="Proteomes" id="UP001386955">
    <property type="component" value="Unassembled WGS sequence"/>
</dbReference>
<evidence type="ECO:0000313" key="2">
    <source>
        <dbReference type="EMBL" id="KAK7386383.1"/>
    </source>
</evidence>
<accession>A0AAN9X8P5</accession>
<keyword evidence="1" id="KW-0472">Membrane</keyword>
<organism evidence="2 3">
    <name type="scientific">Psophocarpus tetragonolobus</name>
    <name type="common">Winged bean</name>
    <name type="synonym">Dolichos tetragonolobus</name>
    <dbReference type="NCBI Taxonomy" id="3891"/>
    <lineage>
        <taxon>Eukaryota</taxon>
        <taxon>Viridiplantae</taxon>
        <taxon>Streptophyta</taxon>
        <taxon>Embryophyta</taxon>
        <taxon>Tracheophyta</taxon>
        <taxon>Spermatophyta</taxon>
        <taxon>Magnoliopsida</taxon>
        <taxon>eudicotyledons</taxon>
        <taxon>Gunneridae</taxon>
        <taxon>Pentapetalae</taxon>
        <taxon>rosids</taxon>
        <taxon>fabids</taxon>
        <taxon>Fabales</taxon>
        <taxon>Fabaceae</taxon>
        <taxon>Papilionoideae</taxon>
        <taxon>50 kb inversion clade</taxon>
        <taxon>NPAAA clade</taxon>
        <taxon>indigoferoid/millettioid clade</taxon>
        <taxon>Phaseoleae</taxon>
        <taxon>Psophocarpus</taxon>
    </lineage>
</organism>
<dbReference type="AlphaFoldDB" id="A0AAN9X8P5"/>
<evidence type="ECO:0000313" key="3">
    <source>
        <dbReference type="Proteomes" id="UP001386955"/>
    </source>
</evidence>
<keyword evidence="1" id="KW-1133">Transmembrane helix</keyword>
<proteinExistence type="predicted"/>
<evidence type="ECO:0000256" key="1">
    <source>
        <dbReference type="SAM" id="Phobius"/>
    </source>
</evidence>
<comment type="caution">
    <text evidence="2">The sequence shown here is derived from an EMBL/GenBank/DDBJ whole genome shotgun (WGS) entry which is preliminary data.</text>
</comment>
<dbReference type="EMBL" id="JAYMYS010000007">
    <property type="protein sequence ID" value="KAK7386383.1"/>
    <property type="molecule type" value="Genomic_DNA"/>
</dbReference>
<reference evidence="2 3" key="1">
    <citation type="submission" date="2024-01" db="EMBL/GenBank/DDBJ databases">
        <title>The genomes of 5 underutilized Papilionoideae crops provide insights into root nodulation and disease resistanc.</title>
        <authorList>
            <person name="Jiang F."/>
        </authorList>
    </citation>
    <scope>NUCLEOTIDE SEQUENCE [LARGE SCALE GENOMIC DNA]</scope>
    <source>
        <strain evidence="2">DUOXIRENSHENG_FW03</strain>
        <tissue evidence="2">Leaves</tissue>
    </source>
</reference>
<keyword evidence="1" id="KW-0812">Transmembrane</keyword>
<keyword evidence="3" id="KW-1185">Reference proteome</keyword>
<name>A0AAN9X8P5_PSOTE</name>